<keyword evidence="2" id="KW-0560">Oxidoreductase</keyword>
<dbReference type="PANTHER" id="PTHR44196:SF1">
    <property type="entry name" value="DEHYDROGENASE_REDUCTASE SDR FAMILY MEMBER 7B"/>
    <property type="match status" value="1"/>
</dbReference>
<dbReference type="SMART" id="SM00822">
    <property type="entry name" value="PKS_KR"/>
    <property type="match status" value="1"/>
</dbReference>
<organism evidence="5 6">
    <name type="scientific">Paractinoplanes lichenicola</name>
    <dbReference type="NCBI Taxonomy" id="2802976"/>
    <lineage>
        <taxon>Bacteria</taxon>
        <taxon>Bacillati</taxon>
        <taxon>Actinomycetota</taxon>
        <taxon>Actinomycetes</taxon>
        <taxon>Micromonosporales</taxon>
        <taxon>Micromonosporaceae</taxon>
        <taxon>Paractinoplanes</taxon>
    </lineage>
</organism>
<dbReference type="PRINTS" id="PR00081">
    <property type="entry name" value="GDHRDH"/>
</dbReference>
<evidence type="ECO:0000256" key="2">
    <source>
        <dbReference type="ARBA" id="ARBA00023002"/>
    </source>
</evidence>
<evidence type="ECO:0000313" key="6">
    <source>
        <dbReference type="Proteomes" id="UP000598996"/>
    </source>
</evidence>
<comment type="caution">
    <text evidence="5">The sequence shown here is derived from an EMBL/GenBank/DDBJ whole genome shotgun (WGS) entry which is preliminary data.</text>
</comment>
<evidence type="ECO:0000259" key="4">
    <source>
        <dbReference type="SMART" id="SM00822"/>
    </source>
</evidence>
<evidence type="ECO:0000256" key="1">
    <source>
        <dbReference type="ARBA" id="ARBA00006484"/>
    </source>
</evidence>
<evidence type="ECO:0000256" key="3">
    <source>
        <dbReference type="RuleBase" id="RU000363"/>
    </source>
</evidence>
<evidence type="ECO:0000313" key="5">
    <source>
        <dbReference type="EMBL" id="MBL7252991.1"/>
    </source>
</evidence>
<dbReference type="PANTHER" id="PTHR44196">
    <property type="entry name" value="DEHYDROGENASE/REDUCTASE SDR FAMILY MEMBER 7B"/>
    <property type="match status" value="1"/>
</dbReference>
<protein>
    <submittedName>
        <fullName evidence="5">SDR family oxidoreductase</fullName>
    </submittedName>
</protein>
<dbReference type="InterPro" id="IPR002347">
    <property type="entry name" value="SDR_fam"/>
</dbReference>
<keyword evidence="6" id="KW-1185">Reference proteome</keyword>
<dbReference type="Pfam" id="PF00106">
    <property type="entry name" value="adh_short"/>
    <property type="match status" value="1"/>
</dbReference>
<dbReference type="EMBL" id="JAENHO010000001">
    <property type="protein sequence ID" value="MBL7252991.1"/>
    <property type="molecule type" value="Genomic_DNA"/>
</dbReference>
<dbReference type="InterPro" id="IPR036291">
    <property type="entry name" value="NAD(P)-bd_dom_sf"/>
</dbReference>
<reference evidence="5 6" key="1">
    <citation type="submission" date="2021-01" db="EMBL/GenBank/DDBJ databases">
        <title>Actinoplanes sp. nov. LDG1-01 isolated from lichen.</title>
        <authorList>
            <person name="Saeng-In P."/>
            <person name="Phongsopitanun W."/>
            <person name="Kanchanasin P."/>
            <person name="Yuki M."/>
            <person name="Kudo T."/>
            <person name="Ohkuma M."/>
            <person name="Tanasupawat S."/>
        </authorList>
    </citation>
    <scope>NUCLEOTIDE SEQUENCE [LARGE SCALE GENOMIC DNA]</scope>
    <source>
        <strain evidence="5 6">LDG1-01</strain>
    </source>
</reference>
<name>A0ABS1VHR3_9ACTN</name>
<dbReference type="SUPFAM" id="SSF51735">
    <property type="entry name" value="NAD(P)-binding Rossmann-fold domains"/>
    <property type="match status" value="1"/>
</dbReference>
<gene>
    <name evidence="5" type="ORF">JKJ07_01565</name>
</gene>
<dbReference type="InterPro" id="IPR057326">
    <property type="entry name" value="KR_dom"/>
</dbReference>
<comment type="similarity">
    <text evidence="1 3">Belongs to the short-chain dehydrogenases/reductases (SDR) family.</text>
</comment>
<accession>A0ABS1VHR3</accession>
<dbReference type="RefSeq" id="WP_202989334.1">
    <property type="nucleotide sequence ID" value="NZ_JAENHO010000001.1"/>
</dbReference>
<feature type="domain" description="Ketoreductase" evidence="4">
    <location>
        <begin position="5"/>
        <end position="189"/>
    </location>
</feature>
<proteinExistence type="inferred from homology"/>
<dbReference type="Proteomes" id="UP000598996">
    <property type="component" value="Unassembled WGS sequence"/>
</dbReference>
<sequence>MSGVRSALITGASRGIGRGIALALASQSWALTLVARKPAEVASEALEAGAASVETIAADLAAPGAAEELTLPSRLDALVLSAGVGSAAPIDGYPMARFDKQFALNTRTPFVLVSRALPLLRADGGGRVIALASIGGVYAEPNLSAYGASKAALLALVRGLNAEESGHGVTATAIAPGYVDTDMSAWIHDTVPPDQMIPVADVVATVTMLLDLSPRTVINEIVLSRAGTRGYEA</sequence>
<dbReference type="PRINTS" id="PR00080">
    <property type="entry name" value="SDRFAMILY"/>
</dbReference>
<dbReference type="CDD" id="cd05233">
    <property type="entry name" value="SDR_c"/>
    <property type="match status" value="1"/>
</dbReference>
<dbReference type="Gene3D" id="3.40.50.720">
    <property type="entry name" value="NAD(P)-binding Rossmann-like Domain"/>
    <property type="match status" value="1"/>
</dbReference>